<dbReference type="PANTHER" id="PTHR32021:SF24">
    <property type="entry name" value="CASP-LIKE PROTEIN"/>
    <property type="match status" value="1"/>
</dbReference>
<dbReference type="Proteomes" id="UP000834106">
    <property type="component" value="Chromosome 12"/>
</dbReference>
<feature type="compositionally biased region" description="Polar residues" evidence="2">
    <location>
        <begin position="220"/>
        <end position="236"/>
    </location>
</feature>
<feature type="signal peptide" evidence="3">
    <location>
        <begin position="1"/>
        <end position="18"/>
    </location>
</feature>
<comment type="subunit">
    <text evidence="1">Homodimer and heterodimers.</text>
</comment>
<keyword evidence="5" id="KW-1185">Reference proteome</keyword>
<reference evidence="4" key="1">
    <citation type="submission" date="2023-05" db="EMBL/GenBank/DDBJ databases">
        <authorList>
            <person name="Huff M."/>
        </authorList>
    </citation>
    <scope>NUCLEOTIDE SEQUENCE</scope>
</reference>
<feature type="region of interest" description="Disordered" evidence="2">
    <location>
        <begin position="202"/>
        <end position="236"/>
    </location>
</feature>
<feature type="region of interest" description="Disordered" evidence="2">
    <location>
        <begin position="126"/>
        <end position="177"/>
    </location>
</feature>
<evidence type="ECO:0000256" key="3">
    <source>
        <dbReference type="SAM" id="SignalP"/>
    </source>
</evidence>
<name>A0AAD1ZRP9_9LAMI</name>
<dbReference type="PANTHER" id="PTHR32021">
    <property type="entry name" value="CASP-LIKE PROTEIN 5B3"/>
    <property type="match status" value="1"/>
</dbReference>
<gene>
    <name evidence="4" type="ORF">FPE_LOCUS20401</name>
</gene>
<dbReference type="InterPro" id="IPR045009">
    <property type="entry name" value="CASPL-5"/>
</dbReference>
<evidence type="ECO:0000313" key="4">
    <source>
        <dbReference type="EMBL" id="CAI9772971.1"/>
    </source>
</evidence>
<feature type="chain" id="PRO_5042102709" evidence="3">
    <location>
        <begin position="19"/>
        <end position="236"/>
    </location>
</feature>
<dbReference type="AlphaFoldDB" id="A0AAD1ZRP9"/>
<dbReference type="GO" id="GO:0016020">
    <property type="term" value="C:membrane"/>
    <property type="evidence" value="ECO:0007669"/>
    <property type="project" value="TreeGrafter"/>
</dbReference>
<keyword evidence="3" id="KW-0732">Signal</keyword>
<evidence type="ECO:0000256" key="2">
    <source>
        <dbReference type="SAM" id="MobiDB-lite"/>
    </source>
</evidence>
<evidence type="ECO:0000256" key="1">
    <source>
        <dbReference type="ARBA" id="ARBA00011489"/>
    </source>
</evidence>
<accession>A0AAD1ZRP9</accession>
<dbReference type="EMBL" id="OU503047">
    <property type="protein sequence ID" value="CAI9772971.1"/>
    <property type="molecule type" value="Genomic_DNA"/>
</dbReference>
<evidence type="ECO:0000313" key="5">
    <source>
        <dbReference type="Proteomes" id="UP000834106"/>
    </source>
</evidence>
<proteinExistence type="predicted"/>
<feature type="compositionally biased region" description="Polar residues" evidence="2">
    <location>
        <begin position="126"/>
        <end position="154"/>
    </location>
</feature>
<protein>
    <submittedName>
        <fullName evidence="4">Uncharacterized protein</fullName>
    </submittedName>
</protein>
<organism evidence="4 5">
    <name type="scientific">Fraxinus pennsylvanica</name>
    <dbReference type="NCBI Taxonomy" id="56036"/>
    <lineage>
        <taxon>Eukaryota</taxon>
        <taxon>Viridiplantae</taxon>
        <taxon>Streptophyta</taxon>
        <taxon>Embryophyta</taxon>
        <taxon>Tracheophyta</taxon>
        <taxon>Spermatophyta</taxon>
        <taxon>Magnoliopsida</taxon>
        <taxon>eudicotyledons</taxon>
        <taxon>Gunneridae</taxon>
        <taxon>Pentapetalae</taxon>
        <taxon>asterids</taxon>
        <taxon>lamiids</taxon>
        <taxon>Lamiales</taxon>
        <taxon>Oleaceae</taxon>
        <taxon>Oleeae</taxon>
        <taxon>Fraxinus</taxon>
    </lineage>
</organism>
<sequence length="236" mass="25752">MGLQFLWSFGLACIDVHALKFYKDLHNQIIMSLFVVGDWVTNSSLTSFLSLLPQEHAIITSIMGLKVLVNNPAAHIVKGDQLAKDEGSSDSFNQDLYKQFLAFARTQQPSSQSSNSAIQVEGTITTAPSHPIQPSDTHRQQPTTSPTDDTSYLSSPPHISDVLPDDNQHVTRKSCRQKQPPSYLADYHCNFPSTSTALQSSILLADPPISAGKPEKNSNKPETSNSGKTTSVDVVN</sequence>